<protein>
    <submittedName>
        <fullName evidence="1">Uncharacterized protein</fullName>
    </submittedName>
</protein>
<sequence>MAALASQCLACPVRDVCGGGNYVHRFDPVRGFRNPSVYCADLLRLITHIASAVRLSLLTRPRPTRPAAP</sequence>
<dbReference type="Gene3D" id="3.20.20.70">
    <property type="entry name" value="Aldolase class I"/>
    <property type="match status" value="1"/>
</dbReference>
<name>A0A919NM89_9ACTN</name>
<evidence type="ECO:0000313" key="2">
    <source>
        <dbReference type="Proteomes" id="UP000623608"/>
    </source>
</evidence>
<evidence type="ECO:0000313" key="1">
    <source>
        <dbReference type="EMBL" id="GIF21376.1"/>
    </source>
</evidence>
<comment type="caution">
    <text evidence="1">The sequence shown here is derived from an EMBL/GenBank/DDBJ whole genome shotgun (WGS) entry which is preliminary data.</text>
</comment>
<dbReference type="Proteomes" id="UP000623608">
    <property type="component" value="Unassembled WGS sequence"/>
</dbReference>
<dbReference type="AlphaFoldDB" id="A0A919NM89"/>
<proteinExistence type="predicted"/>
<dbReference type="InterPro" id="IPR013785">
    <property type="entry name" value="Aldolase_TIM"/>
</dbReference>
<reference evidence="1" key="1">
    <citation type="submission" date="2021-01" db="EMBL/GenBank/DDBJ databases">
        <title>Whole genome shotgun sequence of Actinoplanes tereljensis NBRC 105297.</title>
        <authorList>
            <person name="Komaki H."/>
            <person name="Tamura T."/>
        </authorList>
    </citation>
    <scope>NUCLEOTIDE SEQUENCE</scope>
    <source>
        <strain evidence="1">NBRC 105297</strain>
    </source>
</reference>
<organism evidence="1 2">
    <name type="scientific">Paractinoplanes tereljensis</name>
    <dbReference type="NCBI Taxonomy" id="571912"/>
    <lineage>
        <taxon>Bacteria</taxon>
        <taxon>Bacillati</taxon>
        <taxon>Actinomycetota</taxon>
        <taxon>Actinomycetes</taxon>
        <taxon>Micromonosporales</taxon>
        <taxon>Micromonosporaceae</taxon>
        <taxon>Paractinoplanes</taxon>
    </lineage>
</organism>
<gene>
    <name evidence="1" type="ORF">Ate02nite_41060</name>
</gene>
<keyword evidence="2" id="KW-1185">Reference proteome</keyword>
<accession>A0A919NM89</accession>
<dbReference type="EMBL" id="BOMY01000028">
    <property type="protein sequence ID" value="GIF21376.1"/>
    <property type="molecule type" value="Genomic_DNA"/>
</dbReference>